<dbReference type="AlphaFoldDB" id="A0A371HF18"/>
<gene>
    <name evidence="2" type="ORF">CR513_15296</name>
</gene>
<sequence>MDETVVVQPKKTKEHERQYPPERVVKMNEFIPPGQSSLATQLSLNLDLHSLDRPSSRGQLGVKLRLRFGVSLNWSGTLAMTCTIKLVRGIRRIEYPMLSLLITGCLILLLLTLILNLPIVLIPSRHLTCFLYLLCLIVLMINGFQKPNLFKGYMIRCGCTWKIREKSMQRMLRLRGDDLFKIIKKINDNVNKVDMPQEFGRNISVNVIDLTPYVVGTQTPNLWSNSLQEGEDDAYMGSHSKEDEGKAQKDLRISVPKVGHALRPRGGTCGTCFILLVMVVDLRVAPCGLDL</sequence>
<organism evidence="2 3">
    <name type="scientific">Mucuna pruriens</name>
    <name type="common">Velvet bean</name>
    <name type="synonym">Dolichos pruriens</name>
    <dbReference type="NCBI Taxonomy" id="157652"/>
    <lineage>
        <taxon>Eukaryota</taxon>
        <taxon>Viridiplantae</taxon>
        <taxon>Streptophyta</taxon>
        <taxon>Embryophyta</taxon>
        <taxon>Tracheophyta</taxon>
        <taxon>Spermatophyta</taxon>
        <taxon>Magnoliopsida</taxon>
        <taxon>eudicotyledons</taxon>
        <taxon>Gunneridae</taxon>
        <taxon>Pentapetalae</taxon>
        <taxon>rosids</taxon>
        <taxon>fabids</taxon>
        <taxon>Fabales</taxon>
        <taxon>Fabaceae</taxon>
        <taxon>Papilionoideae</taxon>
        <taxon>50 kb inversion clade</taxon>
        <taxon>NPAAA clade</taxon>
        <taxon>indigoferoid/millettioid clade</taxon>
        <taxon>Phaseoleae</taxon>
        <taxon>Mucuna</taxon>
    </lineage>
</organism>
<reference evidence="2" key="1">
    <citation type="submission" date="2018-05" db="EMBL/GenBank/DDBJ databases">
        <title>Draft genome of Mucuna pruriens seed.</title>
        <authorList>
            <person name="Nnadi N.E."/>
            <person name="Vos R."/>
            <person name="Hasami M.H."/>
            <person name="Devisetty U.K."/>
            <person name="Aguiy J.C."/>
        </authorList>
    </citation>
    <scope>NUCLEOTIDE SEQUENCE [LARGE SCALE GENOMIC DNA]</scope>
    <source>
        <strain evidence="2">JCA_2017</strain>
    </source>
</reference>
<proteinExistence type="predicted"/>
<feature type="transmembrane region" description="Helical" evidence="1">
    <location>
        <begin position="125"/>
        <end position="144"/>
    </location>
</feature>
<name>A0A371HF18_MUCPR</name>
<evidence type="ECO:0000256" key="1">
    <source>
        <dbReference type="SAM" id="Phobius"/>
    </source>
</evidence>
<feature type="transmembrane region" description="Helical" evidence="1">
    <location>
        <begin position="98"/>
        <end position="119"/>
    </location>
</feature>
<feature type="non-terminal residue" evidence="2">
    <location>
        <position position="1"/>
    </location>
</feature>
<accession>A0A371HF18</accession>
<keyword evidence="1" id="KW-0812">Transmembrane</keyword>
<evidence type="ECO:0000313" key="2">
    <source>
        <dbReference type="EMBL" id="RDY01389.1"/>
    </source>
</evidence>
<keyword evidence="1" id="KW-1133">Transmembrane helix</keyword>
<dbReference type="EMBL" id="QJKJ01002779">
    <property type="protein sequence ID" value="RDY01389.1"/>
    <property type="molecule type" value="Genomic_DNA"/>
</dbReference>
<evidence type="ECO:0000313" key="3">
    <source>
        <dbReference type="Proteomes" id="UP000257109"/>
    </source>
</evidence>
<keyword evidence="3" id="KW-1185">Reference proteome</keyword>
<comment type="caution">
    <text evidence="2">The sequence shown here is derived from an EMBL/GenBank/DDBJ whole genome shotgun (WGS) entry which is preliminary data.</text>
</comment>
<keyword evidence="1" id="KW-0472">Membrane</keyword>
<protein>
    <submittedName>
        <fullName evidence="2">Uncharacterized protein</fullName>
    </submittedName>
</protein>
<dbReference type="Proteomes" id="UP000257109">
    <property type="component" value="Unassembled WGS sequence"/>
</dbReference>